<accession>A0A451DB62</accession>
<gene>
    <name evidence="10" type="primary">bamA</name>
    <name evidence="10" type="ORF">BUCILAFE3058_154</name>
</gene>
<feature type="domain" description="Bacterial surface antigen (D15)" evidence="8">
    <location>
        <begin position="450"/>
        <end position="798"/>
    </location>
</feature>
<dbReference type="Gene3D" id="3.10.20.310">
    <property type="entry name" value="membrane protein fhac"/>
    <property type="match status" value="2"/>
</dbReference>
<evidence type="ECO:0000313" key="11">
    <source>
        <dbReference type="Proteomes" id="UP000294349"/>
    </source>
</evidence>
<evidence type="ECO:0000259" key="9">
    <source>
        <dbReference type="Pfam" id="PF07244"/>
    </source>
</evidence>
<evidence type="ECO:0000256" key="2">
    <source>
        <dbReference type="ARBA" id="ARBA00022692"/>
    </source>
</evidence>
<keyword evidence="3" id="KW-0677">Repeat</keyword>
<sequence precursor="true">MLLKKIFFICCLCFSMSVSAANIKSIKHISIHGVQNESSNNILRTVQHNLLKDNKVINVSKTIELLLCTDHFIKINTSRLNDTLIFSVKEFPFVTDICISGVNRKKCIYFNKLLKNFSIKKNEFFNIFNFNKFFLHLKKMYELQGYFSINCILKIIRCPNNTIQLKIILNENPISFVSKIVIDGNKNFSKKKILQDLFQHDNDLLWNFFEFKKCDYVVFKKSLHALHDFYIRHGYLDIKINTVQQNCSRDKKYINIKININEGPRYYIKKFFTNECKGLCSNEFMNNIQKYVLNTPYSKSTIDHITTDFKNIFLKKGLSNVRVLLHSELDKNNHTIFLHVLLDLQKQYFINDIFFLGNSLAEHKFLHDYIYNHKNGFFDINLIKQSCNDLFDTSLFSNIKVYAKKNLHNNNKVDIYYDFKEHHDTRDISASTSYENGRGVLLQLQLLEKNFINTGNELYIKILKNIHDTNLKIHLSKPFSLLKNFFLKSNAFVNVMKERCVFPNTCVNKLFGFNTSLYTSRIKNKKFSIVCGYEKIKILLTSPHITLLKYLSLFPKKFFLNSKKDNLTVNDFFVKYIFDFNNIKEKNFFKIGTHIKFLGKFTLPCSDNFYHKIFFSLNQYFPLEHIYDITIHNFLEFGSGLTLGNHIFPFYENYKFYHKNTKSGFKDNSVGPIAIYYKNSRNNSTNSKKRIVSNFYPSTDCIGGNMMVHANTELFLPNIEILKKIFQIFQAGVFVDAINIWDTNWKNNISLYSIRKALTIGQPNYTYLSVGAFIRWYSIFGPITFTFASPLHPRNTSNYFLNRFNITFS</sequence>
<dbReference type="Gene3D" id="2.40.160.50">
    <property type="entry name" value="membrane protein fhac: a member of the omp85/tpsb transporter family"/>
    <property type="match status" value="1"/>
</dbReference>
<dbReference type="InterPro" id="IPR010827">
    <property type="entry name" value="BamA/TamA_POTRA"/>
</dbReference>
<evidence type="ECO:0000256" key="7">
    <source>
        <dbReference type="SAM" id="SignalP"/>
    </source>
</evidence>
<evidence type="ECO:0000256" key="3">
    <source>
        <dbReference type="ARBA" id="ARBA00022737"/>
    </source>
</evidence>
<dbReference type="NCBIfam" id="TIGR03303">
    <property type="entry name" value="OM_YaeT"/>
    <property type="match status" value="1"/>
</dbReference>
<dbReference type="Proteomes" id="UP000294349">
    <property type="component" value="Chromosome"/>
</dbReference>
<dbReference type="InterPro" id="IPR023707">
    <property type="entry name" value="OM_assembly_BamA"/>
</dbReference>
<evidence type="ECO:0000256" key="1">
    <source>
        <dbReference type="ARBA" id="ARBA00004370"/>
    </source>
</evidence>
<protein>
    <recommendedName>
        <fullName evidence="6">Outer membrane protein assembly factor BamA</fullName>
    </recommendedName>
</protein>
<reference evidence="10 11" key="1">
    <citation type="submission" date="2019-02" db="EMBL/GenBank/DDBJ databases">
        <authorList>
            <person name="Manzano-Marin A."/>
            <person name="Manzano-Marin A."/>
        </authorList>
    </citation>
    <scope>NUCLEOTIDE SEQUENCE [LARGE SCALE GENOMIC DNA]</scope>
    <source>
        <strain evidence="10 11">BuCilaricifoliae</strain>
    </source>
</reference>
<dbReference type="InterPro" id="IPR000184">
    <property type="entry name" value="Bac_surfAg_D15"/>
</dbReference>
<feature type="signal peptide" evidence="7">
    <location>
        <begin position="1"/>
        <end position="20"/>
    </location>
</feature>
<feature type="chain" id="PRO_5019115879" description="Outer membrane protein assembly factor BamA" evidence="7">
    <location>
        <begin position="21"/>
        <end position="809"/>
    </location>
</feature>
<proteinExistence type="predicted"/>
<keyword evidence="5" id="KW-0998">Cell outer membrane</keyword>
<keyword evidence="7" id="KW-0732">Signal</keyword>
<comment type="subcellular location">
    <subcellularLocation>
        <location evidence="1">Membrane</location>
    </subcellularLocation>
</comment>
<evidence type="ECO:0000259" key="8">
    <source>
        <dbReference type="Pfam" id="PF01103"/>
    </source>
</evidence>
<evidence type="ECO:0000256" key="6">
    <source>
        <dbReference type="NCBIfam" id="TIGR03303"/>
    </source>
</evidence>
<dbReference type="Pfam" id="PF01103">
    <property type="entry name" value="Omp85"/>
    <property type="match status" value="1"/>
</dbReference>
<keyword evidence="2" id="KW-0812">Transmembrane</keyword>
<organism evidence="10 11">
    <name type="scientific">Buchnera aphidicola</name>
    <name type="common">Cinara laricifoliae</name>
    <dbReference type="NCBI Taxonomy" id="2518977"/>
    <lineage>
        <taxon>Bacteria</taxon>
        <taxon>Pseudomonadati</taxon>
        <taxon>Pseudomonadota</taxon>
        <taxon>Gammaproteobacteria</taxon>
        <taxon>Enterobacterales</taxon>
        <taxon>Erwiniaceae</taxon>
        <taxon>Buchnera</taxon>
    </lineage>
</organism>
<dbReference type="GO" id="GO:0009279">
    <property type="term" value="C:cell outer membrane"/>
    <property type="evidence" value="ECO:0007669"/>
    <property type="project" value="UniProtKB-UniRule"/>
</dbReference>
<dbReference type="EMBL" id="LR217717">
    <property type="protein sequence ID" value="VFP83642.1"/>
    <property type="molecule type" value="Genomic_DNA"/>
</dbReference>
<dbReference type="AlphaFoldDB" id="A0A451DB62"/>
<evidence type="ECO:0000256" key="5">
    <source>
        <dbReference type="ARBA" id="ARBA00023237"/>
    </source>
</evidence>
<keyword evidence="4" id="KW-0472">Membrane</keyword>
<dbReference type="GO" id="GO:0071709">
    <property type="term" value="P:membrane assembly"/>
    <property type="evidence" value="ECO:0007669"/>
    <property type="project" value="InterPro"/>
</dbReference>
<dbReference type="RefSeq" id="WP_172598720.1">
    <property type="nucleotide sequence ID" value="NZ_LR217717.1"/>
</dbReference>
<evidence type="ECO:0000313" key="10">
    <source>
        <dbReference type="EMBL" id="VFP83642.1"/>
    </source>
</evidence>
<dbReference type="Pfam" id="PF07244">
    <property type="entry name" value="POTRA"/>
    <property type="match status" value="1"/>
</dbReference>
<feature type="domain" description="POTRA" evidence="9">
    <location>
        <begin position="177"/>
        <end position="263"/>
    </location>
</feature>
<evidence type="ECO:0000256" key="4">
    <source>
        <dbReference type="ARBA" id="ARBA00023136"/>
    </source>
</evidence>
<name>A0A451DB62_9GAMM</name>